<feature type="transmembrane region" description="Helical" evidence="6">
    <location>
        <begin position="82"/>
        <end position="106"/>
    </location>
</feature>
<protein>
    <recommendedName>
        <fullName evidence="7">STAS domain-containing protein</fullName>
    </recommendedName>
</protein>
<evidence type="ECO:0000256" key="3">
    <source>
        <dbReference type="ARBA" id="ARBA00022989"/>
    </source>
</evidence>
<organism evidence="8 9">
    <name type="scientific">Leptobrachium leishanense</name>
    <name type="common">Leishan spiny toad</name>
    <dbReference type="NCBI Taxonomy" id="445787"/>
    <lineage>
        <taxon>Eukaryota</taxon>
        <taxon>Metazoa</taxon>
        <taxon>Chordata</taxon>
        <taxon>Craniata</taxon>
        <taxon>Vertebrata</taxon>
        <taxon>Euteleostomi</taxon>
        <taxon>Amphibia</taxon>
        <taxon>Batrachia</taxon>
        <taxon>Anura</taxon>
        <taxon>Pelobatoidea</taxon>
        <taxon>Megophryidae</taxon>
        <taxon>Leptobrachium</taxon>
    </lineage>
</organism>
<dbReference type="PROSITE" id="PS50801">
    <property type="entry name" value="STAS"/>
    <property type="match status" value="1"/>
</dbReference>
<proteinExistence type="predicted"/>
<feature type="transmembrane region" description="Helical" evidence="6">
    <location>
        <begin position="312"/>
        <end position="331"/>
    </location>
</feature>
<evidence type="ECO:0000313" key="8">
    <source>
        <dbReference type="Ensembl" id="ENSLLEP00000021541.1"/>
    </source>
</evidence>
<dbReference type="Ensembl" id="ENSLLET00000022371.1">
    <property type="protein sequence ID" value="ENSLLEP00000021541.1"/>
    <property type="gene ID" value="ENSLLEG00000013347.1"/>
</dbReference>
<reference evidence="8" key="1">
    <citation type="submission" date="2025-08" db="UniProtKB">
        <authorList>
            <consortium name="Ensembl"/>
        </authorList>
    </citation>
    <scope>IDENTIFICATION</scope>
</reference>
<evidence type="ECO:0000256" key="2">
    <source>
        <dbReference type="ARBA" id="ARBA00022692"/>
    </source>
</evidence>
<keyword evidence="3 6" id="KW-1133">Transmembrane helix</keyword>
<feature type="region of interest" description="Disordered" evidence="5">
    <location>
        <begin position="553"/>
        <end position="586"/>
    </location>
</feature>
<feature type="transmembrane region" description="Helical" evidence="6">
    <location>
        <begin position="113"/>
        <end position="133"/>
    </location>
</feature>
<evidence type="ECO:0000256" key="4">
    <source>
        <dbReference type="ARBA" id="ARBA00023136"/>
    </source>
</evidence>
<dbReference type="InterPro" id="IPR001902">
    <property type="entry name" value="SLC26A/SulP_fam"/>
</dbReference>
<dbReference type="InterPro" id="IPR018045">
    <property type="entry name" value="S04_transporter_CS"/>
</dbReference>
<keyword evidence="4 6" id="KW-0472">Membrane</keyword>
<dbReference type="Pfam" id="PF01740">
    <property type="entry name" value="STAS"/>
    <property type="match status" value="1"/>
</dbReference>
<feature type="transmembrane region" description="Helical" evidence="6">
    <location>
        <begin position="267"/>
        <end position="284"/>
    </location>
</feature>
<evidence type="ECO:0000256" key="6">
    <source>
        <dbReference type="SAM" id="Phobius"/>
    </source>
</evidence>
<dbReference type="InterPro" id="IPR036513">
    <property type="entry name" value="STAS_dom_sf"/>
</dbReference>
<comment type="subcellular location">
    <subcellularLocation>
        <location evidence="1">Membrane</location>
        <topology evidence="1">Multi-pass membrane protein</topology>
    </subcellularLocation>
</comment>
<evidence type="ECO:0000256" key="5">
    <source>
        <dbReference type="SAM" id="MobiDB-lite"/>
    </source>
</evidence>
<dbReference type="AlphaFoldDB" id="A0A8C5N435"/>
<dbReference type="PROSITE" id="PS01130">
    <property type="entry name" value="SLC26A"/>
    <property type="match status" value="1"/>
</dbReference>
<dbReference type="OrthoDB" id="288203at2759"/>
<dbReference type="InterPro" id="IPR011547">
    <property type="entry name" value="SLC26A/SulP_dom"/>
</dbReference>
<accession>A0A8C5N435</accession>
<dbReference type="GO" id="GO:0008271">
    <property type="term" value="F:secondary active sulfate transmembrane transporter activity"/>
    <property type="evidence" value="ECO:0007669"/>
    <property type="project" value="InterPro"/>
</dbReference>
<feature type="compositionally biased region" description="Basic and acidic residues" evidence="5">
    <location>
        <begin position="576"/>
        <end position="586"/>
    </location>
</feature>
<dbReference type="InterPro" id="IPR002645">
    <property type="entry name" value="STAS_dom"/>
</dbReference>
<evidence type="ECO:0000313" key="9">
    <source>
        <dbReference type="Proteomes" id="UP000694569"/>
    </source>
</evidence>
<feature type="transmembrane region" description="Helical" evidence="6">
    <location>
        <begin position="385"/>
        <end position="403"/>
    </location>
</feature>
<dbReference type="Proteomes" id="UP000694569">
    <property type="component" value="Unplaced"/>
</dbReference>
<feature type="transmembrane region" description="Helical" evidence="6">
    <location>
        <begin position="236"/>
        <end position="255"/>
    </location>
</feature>
<keyword evidence="9" id="KW-1185">Reference proteome</keyword>
<dbReference type="GeneTree" id="ENSGT01150000286960"/>
<dbReference type="SUPFAM" id="SSF52091">
    <property type="entry name" value="SpoIIaa-like"/>
    <property type="match status" value="1"/>
</dbReference>
<feature type="transmembrane region" description="Helical" evidence="6">
    <location>
        <begin position="153"/>
        <end position="182"/>
    </location>
</feature>
<feature type="domain" description="STAS" evidence="7">
    <location>
        <begin position="502"/>
        <end position="659"/>
    </location>
</feature>
<evidence type="ECO:0000259" key="7">
    <source>
        <dbReference type="PROSITE" id="PS50801"/>
    </source>
</evidence>
<keyword evidence="2 6" id="KW-0812">Transmembrane</keyword>
<feature type="transmembrane region" description="Helical" evidence="6">
    <location>
        <begin position="352"/>
        <end position="373"/>
    </location>
</feature>
<reference evidence="8" key="2">
    <citation type="submission" date="2025-09" db="UniProtKB">
        <authorList>
            <consortium name="Ensembl"/>
        </authorList>
    </citation>
    <scope>IDENTIFICATION</scope>
</reference>
<name>A0A8C5N435_9ANUR</name>
<evidence type="ECO:0000256" key="1">
    <source>
        <dbReference type="ARBA" id="ARBA00004141"/>
    </source>
</evidence>
<sequence>GRHCWRHYGSMKQEMPRWPPRPRIKASFLLHRCSGSIAKSLLLKFIPILHWLPRYPFKEWLLGDIISGLSVGIIQLPQGLAYALLAGVPPVFGLYSSFFPVLIYCIFGTSRHISAGTFAVISVMVGSVVESLAPNETSVFTGNETSSDMGERVVVAASLTFLVGVFQILLGLVQFGFVVTYLSEPLIRGYTTAAAFHVTVSQLKSILGVSVTQRSHALSLIYTVVEICSKIPKTNVASLITAIIAVVVLFAVKYLNEKYDSKIKIPIPIELITLIVATGISYGVDLNKMYGVDIVGVIPVGMKAPVLPRFDLFPRVVGNAFAIAVVVYAFTISMAKMFASKHGYTVDNNQELIALGLSNFVGGFFSCFTIGTAMSRSLVQESTGGNSQVAGAVSCLVILVIILKAGELFETLPKAILAAVVVVNLKGIFKQFLDIPILWRTNRIDLLVWLVTFVATILLNLDIGLGVSVAFSILTVIFRTQLPRYSVLGQVPNTDVYRDVSKYAQAKEIPGIKIFQSSCTPYFANADLYANAVKKMSGVEVDKLLAMKKKAVKKQKDMEKKKGKLTDNGNQLQHRSSRDAEKLPAVTDVERPAEAEQGLRGQYKTPLHSLVLDLSTANFIDTVSIKTLKNIFRDFTEIDVNVFLAGCPGKYQWISRLLQEALECRLAVKRVQSLTPSLPSDFP</sequence>
<dbReference type="GO" id="GO:0016020">
    <property type="term" value="C:membrane"/>
    <property type="evidence" value="ECO:0007669"/>
    <property type="project" value="UniProtKB-SubCell"/>
</dbReference>
<dbReference type="PANTHER" id="PTHR11814">
    <property type="entry name" value="SULFATE TRANSPORTER"/>
    <property type="match status" value="1"/>
</dbReference>
<dbReference type="NCBIfam" id="TIGR00815">
    <property type="entry name" value="sulP"/>
    <property type="match status" value="1"/>
</dbReference>
<feature type="transmembrane region" description="Helical" evidence="6">
    <location>
        <begin position="453"/>
        <end position="478"/>
    </location>
</feature>
<dbReference type="Gene3D" id="3.30.750.24">
    <property type="entry name" value="STAS domain"/>
    <property type="match status" value="1"/>
</dbReference>
<dbReference type="Pfam" id="PF00916">
    <property type="entry name" value="Sulfate_transp"/>
    <property type="match status" value="1"/>
</dbReference>